<feature type="coiled-coil region" evidence="1">
    <location>
        <begin position="325"/>
        <end position="480"/>
    </location>
</feature>
<organism evidence="3 4">
    <name type="scientific">Cylindrobasidium torrendii FP15055 ss-10</name>
    <dbReference type="NCBI Taxonomy" id="1314674"/>
    <lineage>
        <taxon>Eukaryota</taxon>
        <taxon>Fungi</taxon>
        <taxon>Dikarya</taxon>
        <taxon>Basidiomycota</taxon>
        <taxon>Agaricomycotina</taxon>
        <taxon>Agaricomycetes</taxon>
        <taxon>Agaricomycetidae</taxon>
        <taxon>Agaricales</taxon>
        <taxon>Marasmiineae</taxon>
        <taxon>Physalacriaceae</taxon>
        <taxon>Cylindrobasidium</taxon>
    </lineage>
</organism>
<dbReference type="AlphaFoldDB" id="A0A0D7BFT9"/>
<protein>
    <submittedName>
        <fullName evidence="3">Uncharacterized protein</fullName>
    </submittedName>
</protein>
<dbReference type="OrthoDB" id="3271002at2759"/>
<proteinExistence type="predicted"/>
<evidence type="ECO:0000256" key="1">
    <source>
        <dbReference type="SAM" id="Coils"/>
    </source>
</evidence>
<feature type="region of interest" description="Disordered" evidence="2">
    <location>
        <begin position="109"/>
        <end position="145"/>
    </location>
</feature>
<dbReference type="EMBL" id="KN880501">
    <property type="protein sequence ID" value="KIY68486.1"/>
    <property type="molecule type" value="Genomic_DNA"/>
</dbReference>
<dbReference type="SUPFAM" id="SSF57997">
    <property type="entry name" value="Tropomyosin"/>
    <property type="match status" value="1"/>
</dbReference>
<dbReference type="STRING" id="1314674.A0A0D7BFT9"/>
<keyword evidence="1" id="KW-0175">Coiled coil</keyword>
<name>A0A0D7BFT9_9AGAR</name>
<reference evidence="3 4" key="1">
    <citation type="journal article" date="2015" name="Fungal Genet. Biol.">
        <title>Evolution of novel wood decay mechanisms in Agaricales revealed by the genome sequences of Fistulina hepatica and Cylindrobasidium torrendii.</title>
        <authorList>
            <person name="Floudas D."/>
            <person name="Held B.W."/>
            <person name="Riley R."/>
            <person name="Nagy L.G."/>
            <person name="Koehler G."/>
            <person name="Ransdell A.S."/>
            <person name="Younus H."/>
            <person name="Chow J."/>
            <person name="Chiniquy J."/>
            <person name="Lipzen A."/>
            <person name="Tritt A."/>
            <person name="Sun H."/>
            <person name="Haridas S."/>
            <person name="LaButti K."/>
            <person name="Ohm R.A."/>
            <person name="Kues U."/>
            <person name="Blanchette R.A."/>
            <person name="Grigoriev I.V."/>
            <person name="Minto R.E."/>
            <person name="Hibbett D.S."/>
        </authorList>
    </citation>
    <scope>NUCLEOTIDE SEQUENCE [LARGE SCALE GENOMIC DNA]</scope>
    <source>
        <strain evidence="3 4">FP15055 ss-10</strain>
    </source>
</reference>
<feature type="region of interest" description="Disordered" evidence="2">
    <location>
        <begin position="214"/>
        <end position="248"/>
    </location>
</feature>
<gene>
    <name evidence="3" type="ORF">CYLTODRAFT_259256</name>
</gene>
<dbReference type="Proteomes" id="UP000054007">
    <property type="component" value="Unassembled WGS sequence"/>
</dbReference>
<dbReference type="Gene3D" id="1.10.287.1490">
    <property type="match status" value="1"/>
</dbReference>
<feature type="coiled-coil region" evidence="1">
    <location>
        <begin position="569"/>
        <end position="701"/>
    </location>
</feature>
<keyword evidence="4" id="KW-1185">Reference proteome</keyword>
<evidence type="ECO:0000313" key="3">
    <source>
        <dbReference type="EMBL" id="KIY68486.1"/>
    </source>
</evidence>
<accession>A0A0D7BFT9</accession>
<sequence>MAPTKTYVERVVSSLTTLQRDKKKSKIHMASLRAHIKNMALANGEKLGGQWSSYVTKAVEKLAEDGTIMHSGHGTITISAAGKKAFTTARRSIAAPGSPVQPDRLAKEVMKDRAKRRRSSAVDGISCSSRRVSKRPRMSTAVSRKTKAQLQEELDELRVQLNTQRNSIRELSPLSDIGEVEDNEETKRLQRLLDEKQDEIDRITHELEEYREQNASQMFGSPSAPVGRSSRAATSEPWSTPMRPRGPLASAIQRTTSGTIIGGISKLTTPPVSPGRHFEPMDMDGDDADDEMPEMQTGDIFAQPAMEHPPTPGPSTPSPIEDDELVALRAEVQELRRQKEVDEALLLEDASNEEDMRTEIAALKGQAEHYEATMSSLRDKLQSTLDKHATQDDLRQEQLAKHEVTELSQQKAEGETTISNLRQQLDEREQMGETLRAEALALRNSLSSRDATISALQTENQALEQRVQSEQAAVGELESKLGVAQGRAVELEGTLKRVEGKLAAEIESVAAYRVQQATTVSALEASVEALTSDKTALSSSLEDSCVQLAEATASLEAALAQLSSTTTQLSDSRTELSGMTAQLAEAEARIADITNDAAATSAEVNLLRDDLATQTQLATQLQQQLETRSTDLERMNLRCEMLEEDVAAKQEANDLLRADNDAKAERISLLDGRLTTLEKSIEELEASAATLRMSMDDLTASMAAELEEKAGVQAGLEAAQVELGVVSAQLKAKTDELTVVSAALDAERKSVLQERQAVVEEKQAVKRGAEALEESQRARAGLEGELLRQRHAYEALLPAMTAYMQAMDAAKAQAQVSVPALSH</sequence>
<evidence type="ECO:0000256" key="2">
    <source>
        <dbReference type="SAM" id="MobiDB-lite"/>
    </source>
</evidence>
<evidence type="ECO:0000313" key="4">
    <source>
        <dbReference type="Proteomes" id="UP000054007"/>
    </source>
</evidence>